<evidence type="ECO:0000313" key="1">
    <source>
        <dbReference type="EMBL" id="MQS38685.1"/>
    </source>
</evidence>
<gene>
    <name evidence="1" type="ORF">FFZ77_24780</name>
</gene>
<proteinExistence type="predicted"/>
<sequence>MMTSDHQSHNVGRVHQWLGLAVDAAKIRLRSRTRRLLWSLTPGEREHRVLRSELRRLERDPKFAVELRIELAEGWLRVRFDRGLAELVSGRAGGGDRP</sequence>
<protein>
    <submittedName>
        <fullName evidence="1">Uncharacterized protein</fullName>
    </submittedName>
</protein>
<dbReference type="EMBL" id="VDEQ01000277">
    <property type="protein sequence ID" value="MQS38685.1"/>
    <property type="molecule type" value="Genomic_DNA"/>
</dbReference>
<comment type="caution">
    <text evidence="1">The sequence shown here is derived from an EMBL/GenBank/DDBJ whole genome shotgun (WGS) entry which is preliminary data.</text>
</comment>
<keyword evidence="2" id="KW-1185">Reference proteome</keyword>
<evidence type="ECO:0000313" key="2">
    <source>
        <dbReference type="Proteomes" id="UP000460558"/>
    </source>
</evidence>
<dbReference type="RefSeq" id="WP_153486001.1">
    <property type="nucleotide sequence ID" value="NZ_VDEQ01000277.1"/>
</dbReference>
<dbReference type="Proteomes" id="UP000460558">
    <property type="component" value="Unassembled WGS sequence"/>
</dbReference>
<reference evidence="1 2" key="1">
    <citation type="submission" date="2019-06" db="EMBL/GenBank/DDBJ databases">
        <title>Comparative genomics and metabolomics analyses of clavulanic acid producing Streptomyces species provides insight into specialized metabolism and evolution of beta-lactam biosynthetic gene clusters.</title>
        <authorList>
            <person name="Moore M.A."/>
            <person name="Cruz-Morales P."/>
            <person name="Barona Gomez F."/>
            <person name="Kapil T."/>
        </authorList>
    </citation>
    <scope>NUCLEOTIDE SEQUENCE [LARGE SCALE GENOMIC DNA]</scope>
    <source>
        <strain evidence="1 2">T-272</strain>
    </source>
</reference>
<organism evidence="1 2">
    <name type="scientific">Streptomyces katsurahamanus</name>
    <dbReference type="NCBI Taxonomy" id="2577098"/>
    <lineage>
        <taxon>Bacteria</taxon>
        <taxon>Bacillati</taxon>
        <taxon>Actinomycetota</taxon>
        <taxon>Actinomycetes</taxon>
        <taxon>Kitasatosporales</taxon>
        <taxon>Streptomycetaceae</taxon>
        <taxon>Streptomyces</taxon>
    </lineage>
</organism>
<accession>A0ABW9NZD9</accession>
<name>A0ABW9NZD9_9ACTN</name>